<protein>
    <recommendedName>
        <fullName evidence="5">Dinitrogenase iron-molybdenum cofactor biosynthesis domain-containing protein</fullName>
    </recommendedName>
</protein>
<name>A0A3R9PBX6_9CREN</name>
<comment type="caution">
    <text evidence="1">The sequence shown here is derived from an EMBL/GenBank/DDBJ whole genome shotgun (WGS) entry which is preliminary data.</text>
</comment>
<evidence type="ECO:0000313" key="3">
    <source>
        <dbReference type="Proteomes" id="UP000277582"/>
    </source>
</evidence>
<dbReference type="Proteomes" id="UP000316217">
    <property type="component" value="Unassembled WGS sequence"/>
</dbReference>
<gene>
    <name evidence="1" type="ORF">D6D85_15085</name>
    <name evidence="2" type="ORF">EF810_01720</name>
</gene>
<dbReference type="RefSeq" id="WP_125672765.1">
    <property type="nucleotide sequence ID" value="NZ_RCOS01000167.1"/>
</dbReference>
<sequence length="114" mass="12817">MSVRLAIPTWSDEGLDSEVHPRPLGSPFMAIIEVRDKEAKLVEVVRNPISSLLIPSREISLASWLKSKRIDILISSKPCSSSVVEKLMDWEIGFQVIEGKTVKDIIDKYLKGVR</sequence>
<evidence type="ECO:0008006" key="5">
    <source>
        <dbReference type="Google" id="ProtNLM"/>
    </source>
</evidence>
<reference evidence="1 3" key="1">
    <citation type="submission" date="2018-10" db="EMBL/GenBank/DDBJ databases">
        <title>Co-occurring genomic capacity for anaerobic methane metabolism and dissimilatory sulfite reduction discovered in the Korarchaeota.</title>
        <authorList>
            <person name="Mckay L.J."/>
            <person name="Dlakic M."/>
            <person name="Fields M.W."/>
            <person name="Delmont T.O."/>
            <person name="Eren A.M."/>
            <person name="Jay Z.J."/>
            <person name="Klingelsmith K.B."/>
            <person name="Rusch D.B."/>
            <person name="Inskeep W.P."/>
        </authorList>
    </citation>
    <scope>NUCLEOTIDE SEQUENCE [LARGE SCALE GENOMIC DNA]</scope>
    <source>
        <strain evidence="1 3">MDKW</strain>
    </source>
</reference>
<keyword evidence="3" id="KW-1185">Reference proteome</keyword>
<evidence type="ECO:0000313" key="4">
    <source>
        <dbReference type="Proteomes" id="UP000316217"/>
    </source>
</evidence>
<dbReference type="EMBL" id="RCOS01000167">
    <property type="protein sequence ID" value="RSN71908.1"/>
    <property type="molecule type" value="Genomic_DNA"/>
</dbReference>
<reference evidence="2 4" key="2">
    <citation type="journal article" date="2019" name="Nat. Microbiol.">
        <title>Wide diversity of methane and short-chain alkane metabolisms in uncultured archaea.</title>
        <authorList>
            <person name="Borrel G."/>
            <person name="Adam P.S."/>
            <person name="McKay L.J."/>
            <person name="Chen L.X."/>
            <person name="Sierra-Garcia I.N."/>
            <person name="Sieber C.M."/>
            <person name="Letourneur Q."/>
            <person name="Ghozlane A."/>
            <person name="Andersen G.L."/>
            <person name="Li W.J."/>
            <person name="Hallam S.J."/>
            <person name="Muyzer G."/>
            <person name="de Oliveira V.M."/>
            <person name="Inskeep W.P."/>
            <person name="Banfield J.F."/>
            <person name="Gribaldo S."/>
        </authorList>
    </citation>
    <scope>NUCLEOTIDE SEQUENCE [LARGE SCALE GENOMIC DNA]</scope>
    <source>
        <strain evidence="2">NM4</strain>
    </source>
</reference>
<proteinExistence type="predicted"/>
<dbReference type="AlphaFoldDB" id="A0A3R9PBX6"/>
<evidence type="ECO:0000313" key="2">
    <source>
        <dbReference type="EMBL" id="RZN62879.1"/>
    </source>
</evidence>
<dbReference type="InterPro" id="IPR036105">
    <property type="entry name" value="DiNase_FeMo-co_biosyn_sf"/>
</dbReference>
<organism evidence="1 3">
    <name type="scientific">Candidatus Methanodesulfokora washburnensis</name>
    <dbReference type="NCBI Taxonomy" id="2478471"/>
    <lineage>
        <taxon>Archaea</taxon>
        <taxon>Thermoproteota</taxon>
        <taxon>Candidatus Korarchaeia</taxon>
        <taxon>Candidatus Korarchaeia incertae sedis</taxon>
        <taxon>Candidatus Methanodesulfokora</taxon>
    </lineage>
</organism>
<evidence type="ECO:0000313" key="1">
    <source>
        <dbReference type="EMBL" id="RSN71908.1"/>
    </source>
</evidence>
<accession>A0A3R9PBX6</accession>
<dbReference type="SUPFAM" id="SSF53146">
    <property type="entry name" value="Nitrogenase accessory factor-like"/>
    <property type="match status" value="1"/>
</dbReference>
<dbReference type="Gene3D" id="3.30.420.130">
    <property type="entry name" value="Dinitrogenase iron-molybdenum cofactor biosynthesis domain"/>
    <property type="match status" value="1"/>
</dbReference>
<dbReference type="Proteomes" id="UP000277582">
    <property type="component" value="Unassembled WGS sequence"/>
</dbReference>
<dbReference type="EMBL" id="RXII01000030">
    <property type="protein sequence ID" value="RZN62879.1"/>
    <property type="molecule type" value="Genomic_DNA"/>
</dbReference>